<dbReference type="InterPro" id="IPR001041">
    <property type="entry name" value="2Fe-2S_ferredoxin-type"/>
</dbReference>
<dbReference type="InterPro" id="IPR054705">
    <property type="entry name" value="Mop"/>
</dbReference>
<dbReference type="SUPFAM" id="SSF54292">
    <property type="entry name" value="2Fe-2S ferredoxin-like"/>
    <property type="match status" value="1"/>
</dbReference>
<keyword evidence="4" id="KW-0408">Iron</keyword>
<dbReference type="Pfam" id="PF00111">
    <property type="entry name" value="Fer2"/>
    <property type="match status" value="1"/>
</dbReference>
<dbReference type="EC" id="1.2.99.7" evidence="6"/>
<dbReference type="Gene3D" id="3.90.1170.50">
    <property type="entry name" value="Aldehyde oxidase/xanthine dehydrogenase, a/b hammerhead"/>
    <property type="match status" value="1"/>
</dbReference>
<proteinExistence type="inferred from homology"/>
<dbReference type="SUPFAM" id="SSF47741">
    <property type="entry name" value="CO dehydrogenase ISP C-domain like"/>
    <property type="match status" value="1"/>
</dbReference>
<dbReference type="PROSITE" id="PS00197">
    <property type="entry name" value="2FE2S_FER_1"/>
    <property type="match status" value="1"/>
</dbReference>
<evidence type="ECO:0000259" key="5">
    <source>
        <dbReference type="PROSITE" id="PS51085"/>
    </source>
</evidence>
<comment type="similarity">
    <text evidence="1">Belongs to the xanthine dehydrogenase family.</text>
</comment>
<dbReference type="InterPro" id="IPR037165">
    <property type="entry name" value="AldOxase/xan_DH_Mopterin-bd_sf"/>
</dbReference>
<dbReference type="PANTHER" id="PTHR11908">
    <property type="entry name" value="XANTHINE DEHYDROGENASE"/>
    <property type="match status" value="1"/>
</dbReference>
<evidence type="ECO:0000256" key="2">
    <source>
        <dbReference type="ARBA" id="ARBA00022723"/>
    </source>
</evidence>
<dbReference type="GO" id="GO:0051537">
    <property type="term" value="F:2 iron, 2 sulfur cluster binding"/>
    <property type="evidence" value="ECO:0007669"/>
    <property type="project" value="InterPro"/>
</dbReference>
<evidence type="ECO:0000313" key="8">
    <source>
        <dbReference type="Proteomes" id="UP000095409"/>
    </source>
</evidence>
<evidence type="ECO:0000256" key="4">
    <source>
        <dbReference type="ARBA" id="ARBA00023004"/>
    </source>
</evidence>
<dbReference type="InterPro" id="IPR046867">
    <property type="entry name" value="AldOxase/xan_DH_MoCoBD2"/>
</dbReference>
<accession>A0A173XG12</accession>
<dbReference type="InterPro" id="IPR008274">
    <property type="entry name" value="AldOxase/xan_DH_MoCoBD1"/>
</dbReference>
<dbReference type="InterPro" id="IPR016208">
    <property type="entry name" value="Ald_Oxase/xanthine_DH-like"/>
</dbReference>
<reference evidence="6 8" key="1">
    <citation type="submission" date="2015-09" db="EMBL/GenBank/DDBJ databases">
        <authorList>
            <consortium name="Pathogen Informatics"/>
        </authorList>
    </citation>
    <scope>NUCLEOTIDE SEQUENCE [LARGE SCALE GENOMIC DNA]</scope>
    <source>
        <strain evidence="6 8">2789STDY5608837</strain>
    </source>
</reference>
<dbReference type="CDD" id="cd00207">
    <property type="entry name" value="fer2"/>
    <property type="match status" value="1"/>
</dbReference>
<evidence type="ECO:0000313" key="7">
    <source>
        <dbReference type="EMBL" id="RHH20922.1"/>
    </source>
</evidence>
<keyword evidence="2" id="KW-0479">Metal-binding</keyword>
<dbReference type="PROSITE" id="PS51085">
    <property type="entry name" value="2FE2S_FER_2"/>
    <property type="match status" value="1"/>
</dbReference>
<dbReference type="NCBIfam" id="NF045668">
    <property type="entry name" value="pterin_aldehy"/>
    <property type="match status" value="1"/>
</dbReference>
<dbReference type="InterPro" id="IPR036856">
    <property type="entry name" value="Ald_Oxase/Xan_DH_a/b_sf"/>
</dbReference>
<evidence type="ECO:0000313" key="9">
    <source>
        <dbReference type="Proteomes" id="UP000284024"/>
    </source>
</evidence>
<dbReference type="SUPFAM" id="SSF56003">
    <property type="entry name" value="Molybdenum cofactor-binding domain"/>
    <property type="match status" value="1"/>
</dbReference>
<dbReference type="InterPro" id="IPR000674">
    <property type="entry name" value="Ald_Oxase/Xan_DH_a/b"/>
</dbReference>
<dbReference type="Pfam" id="PF01799">
    <property type="entry name" value="Fer2_2"/>
    <property type="match status" value="1"/>
</dbReference>
<sequence>MIKKTLKINGVERILILDKDETLAQVLRNHLLLTGCKIGCGEGHCGACNVIMNGKVTRSCIYKMSRVPDNAEITTIEGVGTISDMHPIQVAWMAYGCAQCGFCSPGFIISAKVLLDNNPSPTREEVRDWFNKQRNLCRCTGYKPLIDATMAAAAVMRGEMTKEDLVFKQTGDSIVGTNYIRPSAAQKVTGTWDFGADDALKMPEGTLRLALTQARVSHANILSIDTTEAESMPGVVRVITAKDIKAAGGTNKINGLVMLPKHNKTDGFERPVLCDEKIFQFGDAIAIVAADTEEHARAAADAVKVEIEELPAYMNAMDAIAPDAAEIHPGTPNAFFETNCIKGPDFDWDSIPDSQQVEIESYCSRQPHLHLEPDCGYGYIDEDGMITVHSKSIGIHLHMPMIADGIGVPLENLRLVQNHAGGTFGYKFSPTNEALIGAAVKILERPVSLVFNQFQNITYTGKRSPAFMNIKLAADENGKLLALWGNNYVDHGPYSEFGDLLTMRLSQFTGAGYGINSIRNKSTTVFTNHAWGSAFRAYGSPQSYMGSEIAIDVLAAKMGIDPFDMREMNCYKESEGTTIPTGYPPEVYCEEDLFKTARPLYEAAKKRVAEKNAASDGKIKYGIGVSLGVYGCGLDGVDTSNAFAELNPDGTVTMYAAWEDHGQGADMGVLVSSHETLRQAGIRPEQIKLVMNDTKTCPNAGPAGGSRSQVMSGNACRLAAENLVAAMKKEDGTFRTYDEMVAEGLETKYEGNWVTTFCADHPIDQDTAQGDPFATYMYTIFLPEVAVNTETGKVTVEKFTCVADVGTIMNRLLVEGNFYGGLVQGVGLALTEDFEDLNHDTTLKNCGIPYPKDAPDDIELHFNETYRPSGPYGAAGCGEAPLDAPHPAILNAIYNATGARITRVPARPERVLAALKELEK</sequence>
<dbReference type="EMBL" id="CYZD01000001">
    <property type="protein sequence ID" value="CUN49318.1"/>
    <property type="molecule type" value="Genomic_DNA"/>
</dbReference>
<keyword evidence="3 6" id="KW-0560">Oxidoreductase</keyword>
<dbReference type="InterPro" id="IPR012675">
    <property type="entry name" value="Beta-grasp_dom_sf"/>
</dbReference>
<dbReference type="GO" id="GO:0005506">
    <property type="term" value="F:iron ion binding"/>
    <property type="evidence" value="ECO:0007669"/>
    <property type="project" value="InterPro"/>
</dbReference>
<dbReference type="GO" id="GO:0033727">
    <property type="term" value="F:aldehyde dehydrogenase (FAD-independent) activity"/>
    <property type="evidence" value="ECO:0007669"/>
    <property type="project" value="UniProtKB-EC"/>
</dbReference>
<dbReference type="Pfam" id="PF20256">
    <property type="entry name" value="MoCoBD_2"/>
    <property type="match status" value="1"/>
</dbReference>
<dbReference type="AlphaFoldDB" id="A0A173XG12"/>
<protein>
    <submittedName>
        <fullName evidence="6">Aldehyde oxidoreductase</fullName>
        <ecNumber evidence="6">1.2.99.7</ecNumber>
    </submittedName>
</protein>
<organism evidence="6 8">
    <name type="scientific">Blautia obeum</name>
    <dbReference type="NCBI Taxonomy" id="40520"/>
    <lineage>
        <taxon>Bacteria</taxon>
        <taxon>Bacillati</taxon>
        <taxon>Bacillota</taxon>
        <taxon>Clostridia</taxon>
        <taxon>Lachnospirales</taxon>
        <taxon>Lachnospiraceae</taxon>
        <taxon>Blautia</taxon>
    </lineage>
</organism>
<dbReference type="SUPFAM" id="SSF54665">
    <property type="entry name" value="CO dehydrogenase molybdoprotein N-domain-like"/>
    <property type="match status" value="1"/>
</dbReference>
<dbReference type="Pfam" id="PF01315">
    <property type="entry name" value="Ald_Xan_dh_C"/>
    <property type="match status" value="1"/>
</dbReference>
<dbReference type="Pfam" id="PF02738">
    <property type="entry name" value="MoCoBD_1"/>
    <property type="match status" value="1"/>
</dbReference>
<dbReference type="InterPro" id="IPR002888">
    <property type="entry name" value="2Fe-2S-bd"/>
</dbReference>
<evidence type="ECO:0000313" key="6">
    <source>
        <dbReference type="EMBL" id="CUN49318.1"/>
    </source>
</evidence>
<dbReference type="EMBL" id="QRJH01000001">
    <property type="protein sequence ID" value="RHH20922.1"/>
    <property type="molecule type" value="Genomic_DNA"/>
</dbReference>
<dbReference type="Gene3D" id="3.30.365.10">
    <property type="entry name" value="Aldehyde oxidase/xanthine dehydrogenase, molybdopterin binding domain"/>
    <property type="match status" value="4"/>
</dbReference>
<dbReference type="Gene3D" id="3.10.20.30">
    <property type="match status" value="1"/>
</dbReference>
<reference evidence="7 9" key="2">
    <citation type="submission" date="2018-08" db="EMBL/GenBank/DDBJ databases">
        <title>A genome reference for cultivated species of the human gut microbiota.</title>
        <authorList>
            <person name="Zou Y."/>
            <person name="Xue W."/>
            <person name="Luo G."/>
        </authorList>
    </citation>
    <scope>NUCLEOTIDE SEQUENCE [LARGE SCALE GENOMIC DNA]</scope>
    <source>
        <strain evidence="7 9">AM18-2AC</strain>
    </source>
</reference>
<gene>
    <name evidence="6" type="primary">mop_1</name>
    <name evidence="7" type="ORF">DW222_00310</name>
    <name evidence="6" type="ORF">ERS852394_00371</name>
</gene>
<name>A0A173XG12_9FIRM</name>
<dbReference type="SMART" id="SM01008">
    <property type="entry name" value="Ald_Xan_dh_C"/>
    <property type="match status" value="1"/>
</dbReference>
<feature type="domain" description="2Fe-2S ferredoxin-type" evidence="5">
    <location>
        <begin position="2"/>
        <end position="79"/>
    </location>
</feature>
<dbReference type="InterPro" id="IPR006058">
    <property type="entry name" value="2Fe2S_fd_BS"/>
</dbReference>
<evidence type="ECO:0000256" key="3">
    <source>
        <dbReference type="ARBA" id="ARBA00023002"/>
    </source>
</evidence>
<dbReference type="Proteomes" id="UP000095409">
    <property type="component" value="Unassembled WGS sequence"/>
</dbReference>
<dbReference type="InterPro" id="IPR036884">
    <property type="entry name" value="2Fe-2S-bd_dom_sf"/>
</dbReference>
<dbReference type="Gene3D" id="1.10.150.120">
    <property type="entry name" value="[2Fe-2S]-binding domain"/>
    <property type="match status" value="1"/>
</dbReference>
<dbReference type="Proteomes" id="UP000284024">
    <property type="component" value="Unassembled WGS sequence"/>
</dbReference>
<dbReference type="PANTHER" id="PTHR11908:SF157">
    <property type="entry name" value="XANTHINE DEHYDROGENASE SUBUNIT D-RELATED"/>
    <property type="match status" value="1"/>
</dbReference>
<evidence type="ECO:0000256" key="1">
    <source>
        <dbReference type="ARBA" id="ARBA00006849"/>
    </source>
</evidence>
<dbReference type="RefSeq" id="WP_055065521.1">
    <property type="nucleotide sequence ID" value="NZ_CYZD01000001.1"/>
</dbReference>
<dbReference type="InterPro" id="IPR036010">
    <property type="entry name" value="2Fe-2S_ferredoxin-like_sf"/>
</dbReference>